<gene>
    <name evidence="1" type="ORF">BCO71033_06752</name>
</gene>
<dbReference type="RefSeq" id="WP_174948172.1">
    <property type="nucleotide sequence ID" value="NZ_CABVQS010000042.1"/>
</dbReference>
<evidence type="ECO:0000313" key="1">
    <source>
        <dbReference type="EMBL" id="VWD62390.1"/>
    </source>
</evidence>
<proteinExistence type="predicted"/>
<sequence length="84" mass="9801">MVRYFVKEEGPLNFPPYSRGGSYRVWDGWKKEVIREINWFEQRGAPIDDGSKTLSKREAHEQAVSLTRTLNEQVGAAEAYLRRK</sequence>
<protein>
    <submittedName>
        <fullName evidence="1">Uncharacterized protein</fullName>
    </submittedName>
</protein>
<dbReference type="EMBL" id="CABVQS010000042">
    <property type="protein sequence ID" value="VWD62390.1"/>
    <property type="molecule type" value="Genomic_DNA"/>
</dbReference>
<organism evidence="1 2">
    <name type="scientific">Burkholderia contaminans</name>
    <dbReference type="NCBI Taxonomy" id="488447"/>
    <lineage>
        <taxon>Bacteria</taxon>
        <taxon>Pseudomonadati</taxon>
        <taxon>Pseudomonadota</taxon>
        <taxon>Betaproteobacteria</taxon>
        <taxon>Burkholderiales</taxon>
        <taxon>Burkholderiaceae</taxon>
        <taxon>Burkholderia</taxon>
        <taxon>Burkholderia cepacia complex</taxon>
    </lineage>
</organism>
<dbReference type="AlphaFoldDB" id="A0A6P3BS37"/>
<name>A0A6P3BS37_9BURK</name>
<dbReference type="Proteomes" id="UP000494109">
    <property type="component" value="Unassembled WGS sequence"/>
</dbReference>
<reference evidence="1 2" key="1">
    <citation type="submission" date="2019-09" db="EMBL/GenBank/DDBJ databases">
        <authorList>
            <person name="Depoorter E."/>
        </authorList>
    </citation>
    <scope>NUCLEOTIDE SEQUENCE [LARGE SCALE GENOMIC DNA]</scope>
    <source>
        <strain evidence="1">R-71033</strain>
    </source>
</reference>
<evidence type="ECO:0000313" key="2">
    <source>
        <dbReference type="Proteomes" id="UP000494109"/>
    </source>
</evidence>
<accession>A0A6P3BS37</accession>